<protein>
    <submittedName>
        <fullName evidence="5">AAA family ATPase</fullName>
    </submittedName>
</protein>
<dbReference type="Gene3D" id="3.40.50.300">
    <property type="entry name" value="P-loop containing nucleotide triphosphate hydrolases"/>
    <property type="match status" value="1"/>
</dbReference>
<dbReference type="GO" id="GO:0005524">
    <property type="term" value="F:ATP binding"/>
    <property type="evidence" value="ECO:0007669"/>
    <property type="project" value="UniProtKB-KW"/>
</dbReference>
<dbReference type="Gene3D" id="1.10.10.10">
    <property type="entry name" value="Winged helix-like DNA-binding domain superfamily/Winged helix DNA-binding domain"/>
    <property type="match status" value="1"/>
</dbReference>
<gene>
    <name evidence="6" type="ORF">J4G43_010440</name>
    <name evidence="5" type="ORF">J4G43_12600</name>
</gene>
<dbReference type="SMART" id="SM00421">
    <property type="entry name" value="HTH_LUXR"/>
    <property type="match status" value="1"/>
</dbReference>
<dbReference type="Pfam" id="PF00196">
    <property type="entry name" value="GerE"/>
    <property type="match status" value="1"/>
</dbReference>
<reference evidence="5" key="1">
    <citation type="submission" date="2021-03" db="EMBL/GenBank/DDBJ databases">
        <title>Whole Genome Sequence of Bradyrhizobium sp. Strain 144S4.</title>
        <authorList>
            <person name="Bromfield E.S.P."/>
            <person name="Cloutier S."/>
        </authorList>
    </citation>
    <scope>NUCLEOTIDE SEQUENCE [LARGE SCALE GENOMIC DNA]</scope>
    <source>
        <strain evidence="5">144S4</strain>
    </source>
</reference>
<dbReference type="GO" id="GO:0004016">
    <property type="term" value="F:adenylate cyclase activity"/>
    <property type="evidence" value="ECO:0007669"/>
    <property type="project" value="TreeGrafter"/>
</dbReference>
<dbReference type="InterPro" id="IPR036388">
    <property type="entry name" value="WH-like_DNA-bd_sf"/>
</dbReference>
<dbReference type="SUPFAM" id="SSF52540">
    <property type="entry name" value="P-loop containing nucleoside triphosphate hydrolases"/>
    <property type="match status" value="1"/>
</dbReference>
<dbReference type="Pfam" id="PF13191">
    <property type="entry name" value="AAA_16"/>
    <property type="match status" value="1"/>
</dbReference>
<dbReference type="PROSITE" id="PS00622">
    <property type="entry name" value="HTH_LUXR_1"/>
    <property type="match status" value="1"/>
</dbReference>
<keyword evidence="2" id="KW-0067">ATP-binding</keyword>
<dbReference type="InterPro" id="IPR027417">
    <property type="entry name" value="P-loop_NTPase"/>
</dbReference>
<dbReference type="GO" id="GO:0003677">
    <property type="term" value="F:DNA binding"/>
    <property type="evidence" value="ECO:0007669"/>
    <property type="project" value="InterPro"/>
</dbReference>
<evidence type="ECO:0000313" key="7">
    <source>
        <dbReference type="Proteomes" id="UP000664702"/>
    </source>
</evidence>
<evidence type="ECO:0000313" key="5">
    <source>
        <dbReference type="EMBL" id="MBO1861744.1"/>
    </source>
</evidence>
<dbReference type="Gene3D" id="1.25.40.10">
    <property type="entry name" value="Tetratricopeptide repeat domain"/>
    <property type="match status" value="1"/>
</dbReference>
<dbReference type="InterPro" id="IPR016032">
    <property type="entry name" value="Sig_transdc_resp-reg_C-effctor"/>
</dbReference>
<dbReference type="KEGG" id="bban:J4G43_010440"/>
<organism evidence="5">
    <name type="scientific">Bradyrhizobium barranii subsp. barranii</name>
    <dbReference type="NCBI Taxonomy" id="2823807"/>
    <lineage>
        <taxon>Bacteria</taxon>
        <taxon>Pseudomonadati</taxon>
        <taxon>Pseudomonadota</taxon>
        <taxon>Alphaproteobacteria</taxon>
        <taxon>Hyphomicrobiales</taxon>
        <taxon>Nitrobacteraceae</taxon>
        <taxon>Bradyrhizobium</taxon>
        <taxon>Bradyrhizobium barranii</taxon>
    </lineage>
</organism>
<dbReference type="RefSeq" id="WP_208084721.1">
    <property type="nucleotide sequence ID" value="NZ_CP086136.1"/>
</dbReference>
<dbReference type="PANTHER" id="PTHR16305:SF35">
    <property type="entry name" value="TRANSCRIPTIONAL ACTIVATOR DOMAIN"/>
    <property type="match status" value="1"/>
</dbReference>
<dbReference type="SUPFAM" id="SSF48452">
    <property type="entry name" value="TPR-like"/>
    <property type="match status" value="1"/>
</dbReference>
<dbReference type="AlphaFoldDB" id="A0A939S010"/>
<dbReference type="CDD" id="cd06170">
    <property type="entry name" value="LuxR_C_like"/>
    <property type="match status" value="1"/>
</dbReference>
<dbReference type="Proteomes" id="UP000664702">
    <property type="component" value="Chromosome"/>
</dbReference>
<feature type="region of interest" description="Disordered" evidence="3">
    <location>
        <begin position="1"/>
        <end position="27"/>
    </location>
</feature>
<feature type="domain" description="HTH luxR-type" evidence="4">
    <location>
        <begin position="867"/>
        <end position="932"/>
    </location>
</feature>
<dbReference type="GO" id="GO:0006355">
    <property type="term" value="P:regulation of DNA-templated transcription"/>
    <property type="evidence" value="ECO:0007669"/>
    <property type="project" value="InterPro"/>
</dbReference>
<sequence>MTGRPIKAPRSKRRQQADGNRGRTASPVLYGREDDIALIDALIERVRDGGAALAVSGEPGIGKSALLEVAQDRAQSHGMRVLRLCGVTSEAHLPFAALHQAVGPMLKQTRSLPARQRSALQAAFGLSDVMTTPDLFLIGLATLNLLTASAARKPILLLADDVQWLDQPSHDVLAFISRRLSSDPIVLLMAIREGSNRSFPYSDESRHRLSRLSMTAAERLLDAQAPDLSLDLRRRFLDEAAGNPLALVELPRGERRSMIGETTWLPLTDRLERAFLSRVSGLPIATRTLLLVIAENDSRSLREVFDAGEVLLNDSVGLDALAPAVSAMLIEIDNIEARFRHPLIRSAVHQSADPKMRHDVHAALARVIKDQSDRAIWHRMASTVGPDNTLAEQLDEAAARSQRRGALAMAILALENAARLSSTRVARTERLLRAAGFAADLGQPETVERLIHEADLDQTQPRLRARFAWLREIGQPLLVNDPGRTLALVRFAEDARTDGANGLALNLLWRASERCWWGNANDTVRTSILAAANELGSPPTDPRMIAIAGYAEPLKHGHHVYQQLSAYAPAGVANPVAAWTLGLAANTIGAFDFGVSWLTEASTALREQGRLGALARVLFARSFAETETGDWMGALKSSAESIRLGEETGRTAWVVAATIVQARLAAMRGNLDAAEALAKNAERLVRLPGASFWLAMLQNVRGIAALGAGRPAEAFEHLQRVHMPADPAFNTSLQFYWLVDYVEAAVSCGQEAAAAAVIDVVERRTAPIAVPWVRMMLAHGKALLASPARAETFFQEGLGAIGQNWPFSRGRLLLAYGEWLRRQRRVMEARAPLRTARDILDALGASPWSDRARRELRAAGETSRPRKNLMLDELTPQELQIAELAAGGLSNKEIGTRLYLSHRTVGSHLYRIFPKLGVTTRSGLQAALNRSPRSTA</sequence>
<proteinExistence type="predicted"/>
<dbReference type="GO" id="GO:0005737">
    <property type="term" value="C:cytoplasm"/>
    <property type="evidence" value="ECO:0007669"/>
    <property type="project" value="TreeGrafter"/>
</dbReference>
<dbReference type="PANTHER" id="PTHR16305">
    <property type="entry name" value="TESTICULAR SOLUBLE ADENYLYL CYCLASE"/>
    <property type="match status" value="1"/>
</dbReference>
<evidence type="ECO:0000313" key="6">
    <source>
        <dbReference type="EMBL" id="UEM14621.1"/>
    </source>
</evidence>
<reference evidence="6 7" key="2">
    <citation type="journal article" date="2022" name="Int. J. Syst. Evol. Microbiol.">
        <title>Strains of Bradyrhizobium barranii sp. nov. associated with legumes native to Canada are symbionts of soybeans and belong to different subspecies (subsp. barranii subsp. nov. and subsp. apii subsp. nov.) and symbiovars (sv. glycinearum and sv. septentrionale).</title>
        <authorList>
            <person name="Bromfield E.S.P."/>
            <person name="Cloutier S."/>
            <person name="Wasai-Hara S."/>
            <person name="Minamisawa K."/>
        </authorList>
    </citation>
    <scope>NUCLEOTIDE SEQUENCE [LARGE SCALE GENOMIC DNA]</scope>
    <source>
        <strain evidence="6 7">144S4</strain>
    </source>
</reference>
<name>A0A939S010_9BRAD</name>
<dbReference type="EMBL" id="CP086136">
    <property type="protein sequence ID" value="UEM14621.1"/>
    <property type="molecule type" value="Genomic_DNA"/>
</dbReference>
<evidence type="ECO:0000256" key="3">
    <source>
        <dbReference type="SAM" id="MobiDB-lite"/>
    </source>
</evidence>
<evidence type="ECO:0000256" key="1">
    <source>
        <dbReference type="ARBA" id="ARBA00022741"/>
    </source>
</evidence>
<dbReference type="PROSITE" id="PS50043">
    <property type="entry name" value="HTH_LUXR_2"/>
    <property type="match status" value="1"/>
</dbReference>
<dbReference type="InterPro" id="IPR041664">
    <property type="entry name" value="AAA_16"/>
</dbReference>
<evidence type="ECO:0000256" key="2">
    <source>
        <dbReference type="ARBA" id="ARBA00022840"/>
    </source>
</evidence>
<evidence type="ECO:0000259" key="4">
    <source>
        <dbReference type="PROSITE" id="PS50043"/>
    </source>
</evidence>
<dbReference type="PRINTS" id="PR00038">
    <property type="entry name" value="HTHLUXR"/>
</dbReference>
<dbReference type="EMBL" id="JAGEMI010000001">
    <property type="protein sequence ID" value="MBO1861744.1"/>
    <property type="molecule type" value="Genomic_DNA"/>
</dbReference>
<dbReference type="InterPro" id="IPR000792">
    <property type="entry name" value="Tscrpt_reg_LuxR_C"/>
</dbReference>
<dbReference type="SUPFAM" id="SSF46894">
    <property type="entry name" value="C-terminal effector domain of the bipartite response regulators"/>
    <property type="match status" value="1"/>
</dbReference>
<keyword evidence="1" id="KW-0547">Nucleotide-binding</keyword>
<dbReference type="InterPro" id="IPR011990">
    <property type="entry name" value="TPR-like_helical_dom_sf"/>
</dbReference>
<accession>A0A939S010</accession>